<dbReference type="EMBL" id="JAWQEG010004175">
    <property type="protein sequence ID" value="KAK3862710.1"/>
    <property type="molecule type" value="Genomic_DNA"/>
</dbReference>
<feature type="region of interest" description="Disordered" evidence="9">
    <location>
        <begin position="151"/>
        <end position="192"/>
    </location>
</feature>
<evidence type="ECO:0000256" key="9">
    <source>
        <dbReference type="SAM" id="MobiDB-lite"/>
    </source>
</evidence>
<dbReference type="GO" id="GO:0043565">
    <property type="term" value="F:sequence-specific DNA binding"/>
    <property type="evidence" value="ECO:0007669"/>
    <property type="project" value="TreeGrafter"/>
</dbReference>
<evidence type="ECO:0000256" key="1">
    <source>
        <dbReference type="ARBA" id="ARBA00004123"/>
    </source>
</evidence>
<comment type="caution">
    <text evidence="11">The sequence shown here is derived from an EMBL/GenBank/DDBJ whole genome shotgun (WGS) entry which is preliminary data.</text>
</comment>
<dbReference type="GO" id="GO:0006915">
    <property type="term" value="P:apoptotic process"/>
    <property type="evidence" value="ECO:0007669"/>
    <property type="project" value="UniProtKB-KW"/>
</dbReference>
<name>A0AAE1EW18_PETCI</name>
<evidence type="ECO:0000256" key="2">
    <source>
        <dbReference type="ARBA" id="ARBA00008548"/>
    </source>
</evidence>
<comment type="similarity">
    <text evidence="2">Belongs to the AXUD1 family.</text>
</comment>
<feature type="region of interest" description="Disordered" evidence="9">
    <location>
        <begin position="830"/>
        <end position="883"/>
    </location>
</feature>
<feature type="region of interest" description="Disordered" evidence="9">
    <location>
        <begin position="224"/>
        <end position="257"/>
    </location>
</feature>
<evidence type="ECO:0000256" key="4">
    <source>
        <dbReference type="ARBA" id="ARBA00023015"/>
    </source>
</evidence>
<evidence type="ECO:0000256" key="8">
    <source>
        <dbReference type="ARBA" id="ARBA00023242"/>
    </source>
</evidence>
<feature type="region of interest" description="Disordered" evidence="9">
    <location>
        <begin position="314"/>
        <end position="342"/>
    </location>
</feature>
<dbReference type="GO" id="GO:0005634">
    <property type="term" value="C:nucleus"/>
    <property type="evidence" value="ECO:0007669"/>
    <property type="project" value="UniProtKB-SubCell"/>
</dbReference>
<dbReference type="PANTHER" id="PTHR13580:SF9">
    <property type="entry name" value="AXIN1 UP-REGULATED 1, ISOFORM A"/>
    <property type="match status" value="1"/>
</dbReference>
<keyword evidence="6" id="KW-0010">Activator</keyword>
<keyword evidence="8" id="KW-0539">Nucleus</keyword>
<keyword evidence="12" id="KW-1185">Reference proteome</keyword>
<feature type="compositionally biased region" description="Low complexity" evidence="9">
    <location>
        <begin position="873"/>
        <end position="883"/>
    </location>
</feature>
<dbReference type="Pfam" id="PF16019">
    <property type="entry name" value="CSRNP_N"/>
    <property type="match status" value="1"/>
</dbReference>
<feature type="region of interest" description="Disordered" evidence="9">
    <location>
        <begin position="1175"/>
        <end position="1276"/>
    </location>
</feature>
<organism evidence="11 12">
    <name type="scientific">Petrolisthes cinctipes</name>
    <name type="common">Flat porcelain crab</name>
    <dbReference type="NCBI Taxonomy" id="88211"/>
    <lineage>
        <taxon>Eukaryota</taxon>
        <taxon>Metazoa</taxon>
        <taxon>Ecdysozoa</taxon>
        <taxon>Arthropoda</taxon>
        <taxon>Crustacea</taxon>
        <taxon>Multicrustacea</taxon>
        <taxon>Malacostraca</taxon>
        <taxon>Eumalacostraca</taxon>
        <taxon>Eucarida</taxon>
        <taxon>Decapoda</taxon>
        <taxon>Pleocyemata</taxon>
        <taxon>Anomura</taxon>
        <taxon>Galatheoidea</taxon>
        <taxon>Porcellanidae</taxon>
        <taxon>Petrolisthes</taxon>
    </lineage>
</organism>
<feature type="compositionally biased region" description="Basic residues" evidence="9">
    <location>
        <begin position="1210"/>
        <end position="1221"/>
    </location>
</feature>
<dbReference type="Proteomes" id="UP001286313">
    <property type="component" value="Unassembled WGS sequence"/>
</dbReference>
<keyword evidence="5" id="KW-0238">DNA-binding</keyword>
<dbReference type="AlphaFoldDB" id="A0AAE1EW18"/>
<evidence type="ECO:0000256" key="5">
    <source>
        <dbReference type="ARBA" id="ARBA00023125"/>
    </source>
</evidence>
<sequence>MSSSNNTRVPLIVAEEEKDLGVIIDNELKFSQHIQAQANKANRVLGALKHTFLALDKTAFLNLYKSLIRPHLEYVSVIWNPALKRDKDTLEQVQRKATRLAQGLSHLSYSDRLASLQLPTLQFRRLRADVIQTFKILKNIDNINYSRECSESTMSEQETSRSVGSSSSSSSVSEGGEERNQRQEEPNQGPLLPSQFCAVLGPCVNNNTDDGGMGNRIFSSFNDYSDTDDNSHDKKSQGCDSSNEEKKKSQEDNLSDSGVVLSYKGDTMHLNHEPSQLGEDNGIPSSEQALDDNVTVFKKRTDMEVKPESIDVVNSEIKTDSDKQKHDDGASQELKHEDYKNVTDSTEHEKICDSKDSNKSTCGEVTVKDAENLCQSDESCQSQVKCTDTLETQELELAERGEGIVVLSKCNNETLPNTDSNGCDKLSVLQSHNQDTPKINPLGNTMESCTGTSIGIVNNEGIDGYSLDTTISTSNVTTESDSVGLMQMCSVGVDDGFNVVVQGCSSMNTMKTDPICYTPGMDLCVGEAVRGDTDSEAGDSCCSDEEHHGEACRGENGCIHRVAGDTLEQNWDYMVDEEFNVPRKPIFNGSAEQLERRSSLKRKASEEPEESKPAKCKRGIQFEGVTVFYFPRSQGFTCVPSQGGSSLGMSRRHSHIRQFSLAEHAVEQRRAHREYLMRLRQQRTAREHGESSSRGSSSEDSEENSEEASDLSDSELDADSYYFLQPLPIRQRRALLRQAGICHIEGLEKEECKDIRMSREMCGCQCKVYCDPDTCQCAQAGIKCQVDRHNFPCGCSREGCGNSYGRIEFNPIRVRTHFISTLMRLELEKRHSQQQLQHQRQQQQHQHQHQHQQQEEWQQQQQQQQQAKLLAGTSGPANGFSSSSGGGLTGGYLPFYGSRDTSGLSVADVNKFNSTVEMGACVGSMNTSLYPHFESRQMLGPGAPSVYIQHDSVGDYNSGTCSVFGGLGATFDPSGGAYGSCHSFPSAGPQVGPQVAPTQPPPPEAYNSLSKFTNSTTSLVSTSFPYSGGVAAAPSTTATVPTVNCSYPQNNFCMTAVHDNTNGTVFGQYHEGSTITHNLFKAGGVNECGGGSGGDFQPNFEALSSSPASTDNKAGRYIAPPSLLGPGKEMCSGGSGGMVVYPTEASASIQCPSEVTDNIGYNKMATAVSGSAGGGSSSCSSSCSSSSPPHHNNTITTTTTAEDTPDFRLPHHHHHHHHHLHQQLPVSSAPPVASLSYSDHSNPVKDSTPGTDDPSTDTTENLGEIVKKSMVETVSA</sequence>
<evidence type="ECO:0000256" key="3">
    <source>
        <dbReference type="ARBA" id="ARBA00022703"/>
    </source>
</evidence>
<feature type="compositionally biased region" description="Acidic residues" evidence="9">
    <location>
        <begin position="699"/>
        <end position="714"/>
    </location>
</feature>
<feature type="compositionally biased region" description="Low complexity" evidence="9">
    <location>
        <begin position="1177"/>
        <end position="1187"/>
    </location>
</feature>
<accession>A0AAE1EW18</accession>
<dbReference type="InterPro" id="IPR023260">
    <property type="entry name" value="Cys/Ser-rich_nuc_prot"/>
</dbReference>
<keyword evidence="3" id="KW-0053">Apoptosis</keyword>
<keyword evidence="7" id="KW-0804">Transcription</keyword>
<feature type="region of interest" description="Disordered" evidence="9">
    <location>
        <begin position="681"/>
        <end position="714"/>
    </location>
</feature>
<dbReference type="InterPro" id="IPR031972">
    <property type="entry name" value="CSRNP_N"/>
</dbReference>
<dbReference type="GO" id="GO:0000981">
    <property type="term" value="F:DNA-binding transcription factor activity, RNA polymerase II-specific"/>
    <property type="evidence" value="ECO:0007669"/>
    <property type="project" value="TreeGrafter"/>
</dbReference>
<feature type="region of interest" description="Disordered" evidence="9">
    <location>
        <begin position="590"/>
        <end position="616"/>
    </location>
</feature>
<reference evidence="11" key="1">
    <citation type="submission" date="2023-10" db="EMBL/GenBank/DDBJ databases">
        <title>Genome assemblies of two species of porcelain crab, Petrolisthes cinctipes and Petrolisthes manimaculis (Anomura: Porcellanidae).</title>
        <authorList>
            <person name="Angst P."/>
        </authorList>
    </citation>
    <scope>NUCLEOTIDE SEQUENCE</scope>
    <source>
        <strain evidence="11">PB745_01</strain>
        <tissue evidence="11">Gill</tissue>
    </source>
</reference>
<evidence type="ECO:0000259" key="10">
    <source>
        <dbReference type="Pfam" id="PF16019"/>
    </source>
</evidence>
<protein>
    <recommendedName>
        <fullName evidence="10">Cysteine/serine-rich nuclear protein N-terminal domain-containing protein</fullName>
    </recommendedName>
</protein>
<feature type="compositionally biased region" description="Basic and acidic residues" evidence="9">
    <location>
        <begin position="229"/>
        <end position="251"/>
    </location>
</feature>
<dbReference type="PANTHER" id="PTHR13580">
    <property type="entry name" value="TGF-BETA INDUCED APOPTOSIS PROTEIN"/>
    <property type="match status" value="1"/>
</dbReference>
<dbReference type="PRINTS" id="PR02031">
    <property type="entry name" value="CYSSERRICHNP"/>
</dbReference>
<evidence type="ECO:0000256" key="6">
    <source>
        <dbReference type="ARBA" id="ARBA00023159"/>
    </source>
</evidence>
<feature type="compositionally biased region" description="Basic and acidic residues" evidence="9">
    <location>
        <begin position="176"/>
        <end position="185"/>
    </location>
</feature>
<feature type="compositionally biased region" description="Basic and acidic residues" evidence="9">
    <location>
        <begin position="593"/>
        <end position="613"/>
    </location>
</feature>
<feature type="domain" description="Cysteine/serine-rich nuclear protein N-terminal" evidence="10">
    <location>
        <begin position="616"/>
        <end position="829"/>
    </location>
</feature>
<feature type="compositionally biased region" description="Low complexity" evidence="9">
    <location>
        <begin position="1246"/>
        <end position="1259"/>
    </location>
</feature>
<feature type="compositionally biased region" description="Basic and acidic residues" evidence="9">
    <location>
        <begin position="317"/>
        <end position="342"/>
    </location>
</feature>
<comment type="subcellular location">
    <subcellularLocation>
        <location evidence="1">Nucleus</location>
    </subcellularLocation>
</comment>
<evidence type="ECO:0000313" key="12">
    <source>
        <dbReference type="Proteomes" id="UP001286313"/>
    </source>
</evidence>
<keyword evidence="4" id="KW-0805">Transcription regulation</keyword>
<feature type="compositionally biased region" description="Low complexity" evidence="9">
    <location>
        <begin position="855"/>
        <end position="866"/>
    </location>
</feature>
<evidence type="ECO:0000313" key="11">
    <source>
        <dbReference type="EMBL" id="KAK3862710.1"/>
    </source>
</evidence>
<proteinExistence type="inferred from homology"/>
<evidence type="ECO:0000256" key="7">
    <source>
        <dbReference type="ARBA" id="ARBA00023163"/>
    </source>
</evidence>
<gene>
    <name evidence="11" type="ORF">Pcinc_031445</name>
</gene>
<feature type="compositionally biased region" description="Low complexity" evidence="9">
    <location>
        <begin position="1222"/>
        <end position="1236"/>
    </location>
</feature>
<feature type="compositionally biased region" description="Low complexity" evidence="9">
    <location>
        <begin position="160"/>
        <end position="174"/>
    </location>
</feature>
<feature type="compositionally biased region" description="Low complexity" evidence="9">
    <location>
        <begin position="833"/>
        <end position="845"/>
    </location>
</feature>